<comment type="caution">
    <text evidence="2">The sequence shown here is derived from an EMBL/GenBank/DDBJ whole genome shotgun (WGS) entry which is preliminary data.</text>
</comment>
<protein>
    <submittedName>
        <fullName evidence="2">SDR family oxidoreductase</fullName>
    </submittedName>
</protein>
<dbReference type="CDD" id="cd05358">
    <property type="entry name" value="GlcDH_SDR_c"/>
    <property type="match status" value="1"/>
</dbReference>
<dbReference type="EMBL" id="JAESIY010000010">
    <property type="protein sequence ID" value="MBL3658070.1"/>
    <property type="molecule type" value="Genomic_DNA"/>
</dbReference>
<dbReference type="NCBIfam" id="NF009466">
    <property type="entry name" value="PRK12826.1-2"/>
    <property type="match status" value="1"/>
</dbReference>
<evidence type="ECO:0000256" key="1">
    <source>
        <dbReference type="ARBA" id="ARBA00006484"/>
    </source>
</evidence>
<reference evidence="2" key="1">
    <citation type="submission" date="2021-01" db="EMBL/GenBank/DDBJ databases">
        <title>Fulvivirga kasyanovii gen. nov., sp nov., a novel member of the phylum Bacteroidetes isolated from seawater in a mussel farm.</title>
        <authorList>
            <person name="Zhao L.-H."/>
            <person name="Wang Z.-J."/>
        </authorList>
    </citation>
    <scope>NUCLEOTIDE SEQUENCE</scope>
    <source>
        <strain evidence="2">2943</strain>
    </source>
</reference>
<dbReference type="Gene3D" id="3.40.50.720">
    <property type="entry name" value="NAD(P)-binding Rossmann-like Domain"/>
    <property type="match status" value="1"/>
</dbReference>
<dbReference type="PANTHER" id="PTHR42760">
    <property type="entry name" value="SHORT-CHAIN DEHYDROGENASES/REDUCTASES FAMILY MEMBER"/>
    <property type="match status" value="1"/>
</dbReference>
<evidence type="ECO:0000313" key="3">
    <source>
        <dbReference type="Proteomes" id="UP000659388"/>
    </source>
</evidence>
<dbReference type="AlphaFoldDB" id="A0A937F9A9"/>
<dbReference type="Proteomes" id="UP000659388">
    <property type="component" value="Unassembled WGS sequence"/>
</dbReference>
<dbReference type="PROSITE" id="PS00061">
    <property type="entry name" value="ADH_SHORT"/>
    <property type="match status" value="1"/>
</dbReference>
<name>A0A937F9A9_9BACT</name>
<dbReference type="PRINTS" id="PR00081">
    <property type="entry name" value="GDHRDH"/>
</dbReference>
<gene>
    <name evidence="2" type="ORF">JL102_18105</name>
</gene>
<dbReference type="NCBIfam" id="NF005559">
    <property type="entry name" value="PRK07231.1"/>
    <property type="match status" value="1"/>
</dbReference>
<evidence type="ECO:0000313" key="2">
    <source>
        <dbReference type="EMBL" id="MBL3658070.1"/>
    </source>
</evidence>
<dbReference type="InterPro" id="IPR002347">
    <property type="entry name" value="SDR_fam"/>
</dbReference>
<dbReference type="PRINTS" id="PR00080">
    <property type="entry name" value="SDRFAMILY"/>
</dbReference>
<dbReference type="RefSeq" id="WP_202245862.1">
    <property type="nucleotide sequence ID" value="NZ_JAESIY010000010.1"/>
</dbReference>
<comment type="similarity">
    <text evidence="1">Belongs to the short-chain dehydrogenases/reductases (SDR) family.</text>
</comment>
<dbReference type="FunFam" id="3.40.50.720:FF:000084">
    <property type="entry name" value="Short-chain dehydrogenase reductase"/>
    <property type="match status" value="1"/>
</dbReference>
<dbReference type="SUPFAM" id="SSF51735">
    <property type="entry name" value="NAD(P)-binding Rossmann-fold domains"/>
    <property type="match status" value="1"/>
</dbReference>
<dbReference type="InterPro" id="IPR020904">
    <property type="entry name" value="Sc_DH/Rdtase_CS"/>
</dbReference>
<accession>A0A937F9A9</accession>
<dbReference type="PANTHER" id="PTHR42760:SF132">
    <property type="entry name" value="SHORT-CHAIN DEHYDROGENASE_REDUCTASE FAMILY PROTEIN"/>
    <property type="match status" value="1"/>
</dbReference>
<dbReference type="InterPro" id="IPR036291">
    <property type="entry name" value="NAD(P)-bd_dom_sf"/>
</dbReference>
<sequence>MKKLANQTAIITGSSSGIGQAIAIAMAKEGANICINYHSSEDGAEETQNEIEKVGGSSIIVQADTSKPDDVKKMFDQTIDAFGTVDIVVSNAGVQKDAPFMEMEYEDWKKLIDINLNGQFLCAKQAAKEFIKRGVVKDRSGAAGKIICMSSVHDIIPWGGHINYATAKAGILMFVKTLAQELGPHKIRVNALSPGAIKTDINKEVWSDEEASKKLKELIPYGRIGEPEDIGKAAVWLASDDSDYMQGQTLYVDGGMTLYPGFSDNG</sequence>
<keyword evidence="3" id="KW-1185">Reference proteome</keyword>
<organism evidence="2 3">
    <name type="scientific">Fulvivirga sediminis</name>
    <dbReference type="NCBI Taxonomy" id="2803949"/>
    <lineage>
        <taxon>Bacteria</taxon>
        <taxon>Pseudomonadati</taxon>
        <taxon>Bacteroidota</taxon>
        <taxon>Cytophagia</taxon>
        <taxon>Cytophagales</taxon>
        <taxon>Fulvivirgaceae</taxon>
        <taxon>Fulvivirga</taxon>
    </lineage>
</organism>
<dbReference type="Pfam" id="PF13561">
    <property type="entry name" value="adh_short_C2"/>
    <property type="match status" value="1"/>
</dbReference>
<proteinExistence type="inferred from homology"/>
<dbReference type="GO" id="GO:0016616">
    <property type="term" value="F:oxidoreductase activity, acting on the CH-OH group of donors, NAD or NADP as acceptor"/>
    <property type="evidence" value="ECO:0007669"/>
    <property type="project" value="TreeGrafter"/>
</dbReference>